<dbReference type="InterPro" id="IPR043129">
    <property type="entry name" value="ATPase_NBD"/>
</dbReference>
<dbReference type="AlphaFoldDB" id="A0A2I1FTK4"/>
<dbReference type="PROSITE" id="PS00329">
    <property type="entry name" value="HSP70_2"/>
    <property type="match status" value="1"/>
</dbReference>
<dbReference type="InterPro" id="IPR018181">
    <property type="entry name" value="Heat_shock_70_CS"/>
</dbReference>
<keyword evidence="1 3" id="KW-0547">Nucleotide-binding</keyword>
<dbReference type="PROSITE" id="PS01036">
    <property type="entry name" value="HSP70_3"/>
    <property type="match status" value="1"/>
</dbReference>
<sequence length="560" mass="64271">MAKEYIIGIDLGNTFSSVSVWREDNVIIIPNDYSNRITPSYVAFTESEILVGDAAKIQSITNCRNTVFDIHRLIGRDFDHYDIQYGMKYWPFNIVKRNNEIRICVNYKWVDREYTPEEILSFLLNRMKKTAETFLGVHVKKVVVALPIDFNISQYKAVKKAALLARLDIIRIVNSPTAAAITYGLRMKVTEKQNILVFDFGGGTCSASLITLDKGIFKVKAVVGNNNIGGKDLDDRLVNHFAQKYKKKNRQSQSMGELCRLRTNCERAKIILSNFDHVHIDSFLYDIEKNNFNKTTCSLCDSTDDLSQYSLDRDEFEKLNDDLFYSVMKLIKKVIDDAKIIKSQVHEIVLVGGSTRIPIIQDMIKKLFNGKDLIVSINPDEAAAHGAAVQATILSGNTSERIRDILIHDVNASPFNIMTSDDVITPFIERNTVIPIKKSKTFKIRINDRTPNKRAVPIKIYEGESYHCLIGEFELPISQNTTDIEVTFDLSFNFKLKVSAVDNQPTEAEYDRAENEINMQTRSNFESYVYNLKNTFSINIYEYRQKILEEFVQNYKFMNR</sequence>
<dbReference type="Gene3D" id="3.90.640.10">
    <property type="entry name" value="Actin, Chain A, domain 4"/>
    <property type="match status" value="1"/>
</dbReference>
<dbReference type="Gene3D" id="2.60.34.10">
    <property type="entry name" value="Substrate Binding Domain Of DNAk, Chain A, domain 1"/>
    <property type="match status" value="1"/>
</dbReference>
<dbReference type="Gene3D" id="3.30.420.40">
    <property type="match status" value="2"/>
</dbReference>
<dbReference type="VEuPathDB" id="FungiDB:RhiirFUN_016442"/>
<evidence type="ECO:0000256" key="3">
    <source>
        <dbReference type="RuleBase" id="RU003322"/>
    </source>
</evidence>
<evidence type="ECO:0000313" key="4">
    <source>
        <dbReference type="EMBL" id="PKY37653.1"/>
    </source>
</evidence>
<dbReference type="FunFam" id="3.30.30.30:FF:000001">
    <property type="entry name" value="heat shock 70 kDa protein-like"/>
    <property type="match status" value="1"/>
</dbReference>
<dbReference type="InterPro" id="IPR029047">
    <property type="entry name" value="HSP70_peptide-bd_sf"/>
</dbReference>
<dbReference type="PANTHER" id="PTHR19375">
    <property type="entry name" value="HEAT SHOCK PROTEIN 70KDA"/>
    <property type="match status" value="1"/>
</dbReference>
<evidence type="ECO:0000256" key="2">
    <source>
        <dbReference type="ARBA" id="ARBA00022840"/>
    </source>
</evidence>
<dbReference type="Pfam" id="PF00012">
    <property type="entry name" value="HSP70"/>
    <property type="match status" value="1"/>
</dbReference>
<comment type="caution">
    <text evidence="4">The sequence shown here is derived from an EMBL/GenBank/DDBJ whole genome shotgun (WGS) entry which is preliminary data.</text>
</comment>
<dbReference type="VEuPathDB" id="FungiDB:RhiirA1_430957"/>
<accession>A0A2I1FTK4</accession>
<dbReference type="SUPFAM" id="SSF53067">
    <property type="entry name" value="Actin-like ATPase domain"/>
    <property type="match status" value="2"/>
</dbReference>
<reference evidence="4 5" key="1">
    <citation type="submission" date="2015-10" db="EMBL/GenBank/DDBJ databases">
        <title>Genome analyses suggest a sexual origin of heterokaryosis in a supposedly ancient asexual fungus.</title>
        <authorList>
            <person name="Ropars J."/>
            <person name="Sedzielewska K."/>
            <person name="Noel J."/>
            <person name="Charron P."/>
            <person name="Farinelli L."/>
            <person name="Marton T."/>
            <person name="Kruger M."/>
            <person name="Pelin A."/>
            <person name="Brachmann A."/>
            <person name="Corradi N."/>
        </authorList>
    </citation>
    <scope>NUCLEOTIDE SEQUENCE [LARGE SCALE GENOMIC DNA]</scope>
    <source>
        <strain evidence="4 5">A4</strain>
    </source>
</reference>
<evidence type="ECO:0000313" key="5">
    <source>
        <dbReference type="Proteomes" id="UP000234323"/>
    </source>
</evidence>
<keyword evidence="5" id="KW-1185">Reference proteome</keyword>
<evidence type="ECO:0000256" key="1">
    <source>
        <dbReference type="ARBA" id="ARBA00022741"/>
    </source>
</evidence>
<dbReference type="GO" id="GO:0005524">
    <property type="term" value="F:ATP binding"/>
    <property type="evidence" value="ECO:0007669"/>
    <property type="project" value="UniProtKB-KW"/>
</dbReference>
<dbReference type="SUPFAM" id="SSF100920">
    <property type="entry name" value="Heat shock protein 70kD (HSP70), peptide-binding domain"/>
    <property type="match status" value="1"/>
</dbReference>
<keyword evidence="4" id="KW-0346">Stress response</keyword>
<gene>
    <name evidence="4" type="ORF">RhiirA4_526694</name>
</gene>
<proteinExistence type="inferred from homology"/>
<name>A0A2I1FTK4_9GLOM</name>
<comment type="similarity">
    <text evidence="3">Belongs to the heat shock protein 70 family.</text>
</comment>
<dbReference type="GO" id="GO:0140662">
    <property type="term" value="F:ATP-dependent protein folding chaperone"/>
    <property type="evidence" value="ECO:0007669"/>
    <property type="project" value="InterPro"/>
</dbReference>
<dbReference type="EMBL" id="LLXI01000007">
    <property type="protein sequence ID" value="PKY37653.1"/>
    <property type="molecule type" value="Genomic_DNA"/>
</dbReference>
<dbReference type="CDD" id="cd24028">
    <property type="entry name" value="ASKHA_NBD_HSP70_HSPA1-like"/>
    <property type="match status" value="1"/>
</dbReference>
<dbReference type="Proteomes" id="UP000234323">
    <property type="component" value="Unassembled WGS sequence"/>
</dbReference>
<keyword evidence="2 3" id="KW-0067">ATP-binding</keyword>
<dbReference type="PRINTS" id="PR00301">
    <property type="entry name" value="HEATSHOCK70"/>
</dbReference>
<protein>
    <submittedName>
        <fullName evidence="4">Heat shock protein 70</fullName>
    </submittedName>
</protein>
<dbReference type="Gene3D" id="3.30.30.30">
    <property type="match status" value="1"/>
</dbReference>
<organism evidence="4 5">
    <name type="scientific">Rhizophagus irregularis</name>
    <dbReference type="NCBI Taxonomy" id="588596"/>
    <lineage>
        <taxon>Eukaryota</taxon>
        <taxon>Fungi</taxon>
        <taxon>Fungi incertae sedis</taxon>
        <taxon>Mucoromycota</taxon>
        <taxon>Glomeromycotina</taxon>
        <taxon>Glomeromycetes</taxon>
        <taxon>Glomerales</taxon>
        <taxon>Glomeraceae</taxon>
        <taxon>Rhizophagus</taxon>
    </lineage>
</organism>
<dbReference type="InterPro" id="IPR013126">
    <property type="entry name" value="Hsp_70_fam"/>
</dbReference>
<dbReference type="VEuPathDB" id="FungiDB:FUN_012035"/>